<feature type="compositionally biased region" description="Acidic residues" evidence="1">
    <location>
        <begin position="10"/>
        <end position="19"/>
    </location>
</feature>
<dbReference type="AlphaFoldDB" id="A0A8S3WBC7"/>
<name>A0A8S3WBC7_PARAO</name>
<comment type="caution">
    <text evidence="2">The sequence shown here is derived from an EMBL/GenBank/DDBJ whole genome shotgun (WGS) entry which is preliminary data.</text>
</comment>
<dbReference type="OrthoDB" id="206969at2759"/>
<feature type="region of interest" description="Disordered" evidence="1">
    <location>
        <begin position="1"/>
        <end position="61"/>
    </location>
</feature>
<dbReference type="PANTHER" id="PTHR13621">
    <property type="entry name" value="PROLINE-RICH PROTEIN PRCC"/>
    <property type="match status" value="1"/>
</dbReference>
<dbReference type="Pfam" id="PF10253">
    <property type="entry name" value="PRCC"/>
    <property type="match status" value="1"/>
</dbReference>
<dbReference type="InterPro" id="IPR018800">
    <property type="entry name" value="PRCC"/>
</dbReference>
<sequence>MSLVAYENSDSSENEDNDQETSSVTLDKSQNVIVSTKPYSQNSGENGIGTQSDGTLFNALPQPTNKVSSVIEEEDEFLHKKEAISNIPKPKSKITVPSLNDFKDVEGTIPSMKPRAVNSKKSGLLSILPQPKNASISVTTKSLIPHVLTQKSSSSIAYSIVKRKEHSPSIKKATVESNKLVKDYSDDSDNDDEVQNDFFSINKLNDITEELPLDAEQNISEEFSSETSSKKEPRSIESYFKKDVENFITQKSDQAEQHETDMMSSPSSSITVPDTASEGNGILDDEAILKLVGARGKRKREEIQIVDVNQQEVLADAREWLLKGLMDDTSKRVSASKKKGNEPSNMQKRKHQITYLAHQAKVNEIELQNTWANNRMTKRKTQSKYGF</sequence>
<dbReference type="EMBL" id="CAJQZP010000233">
    <property type="protein sequence ID" value="CAG4950488.1"/>
    <property type="molecule type" value="Genomic_DNA"/>
</dbReference>
<evidence type="ECO:0000256" key="1">
    <source>
        <dbReference type="SAM" id="MobiDB-lite"/>
    </source>
</evidence>
<evidence type="ECO:0000313" key="2">
    <source>
        <dbReference type="EMBL" id="CAG4950488.1"/>
    </source>
</evidence>
<reference evidence="2" key="1">
    <citation type="submission" date="2021-04" db="EMBL/GenBank/DDBJ databases">
        <authorList>
            <person name="Tunstrom K."/>
        </authorList>
    </citation>
    <scope>NUCLEOTIDE SEQUENCE</scope>
</reference>
<dbReference type="GO" id="GO:0005634">
    <property type="term" value="C:nucleus"/>
    <property type="evidence" value="ECO:0007669"/>
    <property type="project" value="TreeGrafter"/>
</dbReference>
<evidence type="ECO:0000313" key="3">
    <source>
        <dbReference type="Proteomes" id="UP000691718"/>
    </source>
</evidence>
<protein>
    <submittedName>
        <fullName evidence="2">(apollo) hypothetical protein</fullName>
    </submittedName>
</protein>
<dbReference type="Proteomes" id="UP000691718">
    <property type="component" value="Unassembled WGS sequence"/>
</dbReference>
<keyword evidence="3" id="KW-1185">Reference proteome</keyword>
<gene>
    <name evidence="2" type="ORF">PAPOLLO_LOCUS4215</name>
</gene>
<dbReference type="PANTHER" id="PTHR13621:SF2">
    <property type="entry name" value="PROLINE-RICH PROTEIN PRCC"/>
    <property type="match status" value="1"/>
</dbReference>
<organism evidence="2 3">
    <name type="scientific">Parnassius apollo</name>
    <name type="common">Apollo butterfly</name>
    <name type="synonym">Papilio apollo</name>
    <dbReference type="NCBI Taxonomy" id="110799"/>
    <lineage>
        <taxon>Eukaryota</taxon>
        <taxon>Metazoa</taxon>
        <taxon>Ecdysozoa</taxon>
        <taxon>Arthropoda</taxon>
        <taxon>Hexapoda</taxon>
        <taxon>Insecta</taxon>
        <taxon>Pterygota</taxon>
        <taxon>Neoptera</taxon>
        <taxon>Endopterygota</taxon>
        <taxon>Lepidoptera</taxon>
        <taxon>Glossata</taxon>
        <taxon>Ditrysia</taxon>
        <taxon>Papilionoidea</taxon>
        <taxon>Papilionidae</taxon>
        <taxon>Parnassiinae</taxon>
        <taxon>Parnassini</taxon>
        <taxon>Parnassius</taxon>
        <taxon>Parnassius</taxon>
    </lineage>
</organism>
<accession>A0A8S3WBC7</accession>
<proteinExistence type="predicted"/>
<feature type="compositionally biased region" description="Polar residues" evidence="1">
    <location>
        <begin position="20"/>
        <end position="61"/>
    </location>
</feature>